<proteinExistence type="predicted"/>
<evidence type="ECO:0000256" key="1">
    <source>
        <dbReference type="SAM" id="MobiDB-lite"/>
    </source>
</evidence>
<name>A0AA35KF78_9SAUR</name>
<organism evidence="2 3">
    <name type="scientific">Podarcis lilfordi</name>
    <name type="common">Lilford's wall lizard</name>
    <dbReference type="NCBI Taxonomy" id="74358"/>
    <lineage>
        <taxon>Eukaryota</taxon>
        <taxon>Metazoa</taxon>
        <taxon>Chordata</taxon>
        <taxon>Craniata</taxon>
        <taxon>Vertebrata</taxon>
        <taxon>Euteleostomi</taxon>
        <taxon>Lepidosauria</taxon>
        <taxon>Squamata</taxon>
        <taxon>Bifurcata</taxon>
        <taxon>Unidentata</taxon>
        <taxon>Episquamata</taxon>
        <taxon>Laterata</taxon>
        <taxon>Lacertibaenia</taxon>
        <taxon>Lacertidae</taxon>
        <taxon>Podarcis</taxon>
    </lineage>
</organism>
<dbReference type="EMBL" id="OX395131">
    <property type="protein sequence ID" value="CAI5776204.1"/>
    <property type="molecule type" value="Genomic_DNA"/>
</dbReference>
<dbReference type="AlphaFoldDB" id="A0AA35KF78"/>
<feature type="region of interest" description="Disordered" evidence="1">
    <location>
        <begin position="29"/>
        <end position="73"/>
    </location>
</feature>
<reference evidence="2" key="1">
    <citation type="submission" date="2022-12" db="EMBL/GenBank/DDBJ databases">
        <authorList>
            <person name="Alioto T."/>
            <person name="Alioto T."/>
            <person name="Gomez Garrido J."/>
        </authorList>
    </citation>
    <scope>NUCLEOTIDE SEQUENCE</scope>
</reference>
<keyword evidence="3" id="KW-1185">Reference proteome</keyword>
<evidence type="ECO:0000313" key="2">
    <source>
        <dbReference type="EMBL" id="CAI5776204.1"/>
    </source>
</evidence>
<gene>
    <name evidence="2" type="ORF">PODLI_1B038778</name>
</gene>
<sequence length="167" mass="19149">MEEMQRDLWANGLSGHLLVQIHGKILEIKKEKKPSPDDLGCNGTGIQRSLEETQRTTQRSPPPAEHPPDSAVTVATAAAIREERRVRQLGDIEADDFSVIPNLHHHRRRLLHHLPPQQFPAIHRDNLQRQRGWQECYVVLLKEIQSYEVCVTTRVNGNRHFHSESIG</sequence>
<dbReference type="Proteomes" id="UP001178461">
    <property type="component" value="Chromosome 6"/>
</dbReference>
<accession>A0AA35KF78</accession>
<protein>
    <submittedName>
        <fullName evidence="2">Uncharacterized protein</fullName>
    </submittedName>
</protein>
<evidence type="ECO:0000313" key="3">
    <source>
        <dbReference type="Proteomes" id="UP001178461"/>
    </source>
</evidence>